<protein>
    <submittedName>
        <fullName evidence="1">Uncharacterized protein</fullName>
    </submittedName>
</protein>
<sequence length="114" mass="12202">MKEASLFNLWCTKSQGKTRYATCSAGADHDECCLGFGAAAAEFGCVGWRPLLRPFGFGLSAGAAPPADWRPVETGCRAVVAGCHVGDCILCPSRLDMGRVSGDPILLLQWQLRR</sequence>
<dbReference type="AlphaFoldDB" id="A0A1Q9E0K0"/>
<gene>
    <name evidence="1" type="ORF">AK812_SmicGene16376</name>
</gene>
<dbReference type="EMBL" id="LSRX01000310">
    <property type="protein sequence ID" value="OLQ00927.1"/>
    <property type="molecule type" value="Genomic_DNA"/>
</dbReference>
<evidence type="ECO:0000313" key="1">
    <source>
        <dbReference type="EMBL" id="OLQ00927.1"/>
    </source>
</evidence>
<comment type="caution">
    <text evidence="1">The sequence shown here is derived from an EMBL/GenBank/DDBJ whole genome shotgun (WGS) entry which is preliminary data.</text>
</comment>
<reference evidence="1 2" key="1">
    <citation type="submission" date="2016-02" db="EMBL/GenBank/DDBJ databases">
        <title>Genome analysis of coral dinoflagellate symbionts highlights evolutionary adaptations to a symbiotic lifestyle.</title>
        <authorList>
            <person name="Aranda M."/>
            <person name="Li Y."/>
            <person name="Liew Y.J."/>
            <person name="Baumgarten S."/>
            <person name="Simakov O."/>
            <person name="Wilson M."/>
            <person name="Piel J."/>
            <person name="Ashoor H."/>
            <person name="Bougouffa S."/>
            <person name="Bajic V.B."/>
            <person name="Ryu T."/>
            <person name="Ravasi T."/>
            <person name="Bayer T."/>
            <person name="Micklem G."/>
            <person name="Kim H."/>
            <person name="Bhak J."/>
            <person name="Lajeunesse T.C."/>
            <person name="Voolstra C.R."/>
        </authorList>
    </citation>
    <scope>NUCLEOTIDE SEQUENCE [LARGE SCALE GENOMIC DNA]</scope>
    <source>
        <strain evidence="1 2">CCMP2467</strain>
    </source>
</reference>
<evidence type="ECO:0000313" key="2">
    <source>
        <dbReference type="Proteomes" id="UP000186817"/>
    </source>
</evidence>
<keyword evidence="2" id="KW-1185">Reference proteome</keyword>
<proteinExistence type="predicted"/>
<name>A0A1Q9E0K0_SYMMI</name>
<dbReference type="Proteomes" id="UP000186817">
    <property type="component" value="Unassembled WGS sequence"/>
</dbReference>
<organism evidence="1 2">
    <name type="scientific">Symbiodinium microadriaticum</name>
    <name type="common">Dinoflagellate</name>
    <name type="synonym">Zooxanthella microadriatica</name>
    <dbReference type="NCBI Taxonomy" id="2951"/>
    <lineage>
        <taxon>Eukaryota</taxon>
        <taxon>Sar</taxon>
        <taxon>Alveolata</taxon>
        <taxon>Dinophyceae</taxon>
        <taxon>Suessiales</taxon>
        <taxon>Symbiodiniaceae</taxon>
        <taxon>Symbiodinium</taxon>
    </lineage>
</organism>
<accession>A0A1Q9E0K0</accession>